<sequence>MTDRQARQPRLPQLPRLRHSSRPPGLAGLAVAAGTAAVVHAAPALTSLPALRIRLFPALSGLGDPARVALTFDDGPDPNVTPRFVETLARYRVRATFFLIGSMLAREPTLGGDLTAAGHEVAVHGWTHRNLLFRGPAATYRDLARTRDLVGAVTGRTPRFFRPPYGVLSSASLVAAHRLRLTPVLWTAWGRDWSRTATVDSVLGNLTTGLTGGGTVLLHDSDCASAPGSWRASLAALPYLLDECARRGWSVGPLGEHDAPAGPAVGT</sequence>
<dbReference type="PANTHER" id="PTHR10587:SF137">
    <property type="entry name" value="4-DEOXY-4-FORMAMIDO-L-ARABINOSE-PHOSPHOUNDECAPRENOL DEFORMYLASE ARND-RELATED"/>
    <property type="match status" value="1"/>
</dbReference>
<dbReference type="InterPro" id="IPR011330">
    <property type="entry name" value="Glyco_hydro/deAcase_b/a-brl"/>
</dbReference>
<protein>
    <submittedName>
        <fullName evidence="3">Polysaccharide deacetylase family protein</fullName>
    </submittedName>
</protein>
<evidence type="ECO:0000313" key="3">
    <source>
        <dbReference type="EMBL" id="MFD1325257.1"/>
    </source>
</evidence>
<dbReference type="InterPro" id="IPR002509">
    <property type="entry name" value="NODB_dom"/>
</dbReference>
<reference evidence="4" key="1">
    <citation type="journal article" date="2019" name="Int. J. Syst. Evol. Microbiol.">
        <title>The Global Catalogue of Microorganisms (GCM) 10K type strain sequencing project: providing services to taxonomists for standard genome sequencing and annotation.</title>
        <authorList>
            <consortium name="The Broad Institute Genomics Platform"/>
            <consortium name="The Broad Institute Genome Sequencing Center for Infectious Disease"/>
            <person name="Wu L."/>
            <person name="Ma J."/>
        </authorList>
    </citation>
    <scope>NUCLEOTIDE SEQUENCE [LARGE SCALE GENOMIC DNA]</scope>
    <source>
        <strain evidence="4">JCM 31037</strain>
    </source>
</reference>
<feature type="region of interest" description="Disordered" evidence="1">
    <location>
        <begin position="1"/>
        <end position="22"/>
    </location>
</feature>
<organism evidence="3 4">
    <name type="scientific">Micromonospora sonneratiae</name>
    <dbReference type="NCBI Taxonomy" id="1184706"/>
    <lineage>
        <taxon>Bacteria</taxon>
        <taxon>Bacillati</taxon>
        <taxon>Actinomycetota</taxon>
        <taxon>Actinomycetes</taxon>
        <taxon>Micromonosporales</taxon>
        <taxon>Micromonosporaceae</taxon>
        <taxon>Micromonospora</taxon>
    </lineage>
</organism>
<dbReference type="Proteomes" id="UP001597260">
    <property type="component" value="Unassembled WGS sequence"/>
</dbReference>
<dbReference type="CDD" id="cd10959">
    <property type="entry name" value="CE4_NodB_like_3"/>
    <property type="match status" value="1"/>
</dbReference>
<dbReference type="Gene3D" id="3.20.20.370">
    <property type="entry name" value="Glycoside hydrolase/deacetylase"/>
    <property type="match status" value="1"/>
</dbReference>
<dbReference type="InterPro" id="IPR050248">
    <property type="entry name" value="Polysacc_deacetylase_ArnD"/>
</dbReference>
<evidence type="ECO:0000313" key="4">
    <source>
        <dbReference type="Proteomes" id="UP001597260"/>
    </source>
</evidence>
<evidence type="ECO:0000259" key="2">
    <source>
        <dbReference type="PROSITE" id="PS51677"/>
    </source>
</evidence>
<dbReference type="EMBL" id="JBHTMP010000072">
    <property type="protein sequence ID" value="MFD1325257.1"/>
    <property type="molecule type" value="Genomic_DNA"/>
</dbReference>
<accession>A0ABW3YL94</accession>
<dbReference type="SUPFAM" id="SSF88713">
    <property type="entry name" value="Glycoside hydrolase/deacetylase"/>
    <property type="match status" value="1"/>
</dbReference>
<name>A0ABW3YL94_9ACTN</name>
<dbReference type="PANTHER" id="PTHR10587">
    <property type="entry name" value="GLYCOSYL TRANSFERASE-RELATED"/>
    <property type="match status" value="1"/>
</dbReference>
<evidence type="ECO:0000256" key="1">
    <source>
        <dbReference type="SAM" id="MobiDB-lite"/>
    </source>
</evidence>
<gene>
    <name evidence="3" type="ORF">ACFQ4H_29645</name>
</gene>
<keyword evidence="4" id="KW-1185">Reference proteome</keyword>
<dbReference type="Pfam" id="PF01522">
    <property type="entry name" value="Polysacc_deac_1"/>
    <property type="match status" value="1"/>
</dbReference>
<comment type="caution">
    <text evidence="3">The sequence shown here is derived from an EMBL/GenBank/DDBJ whole genome shotgun (WGS) entry which is preliminary data.</text>
</comment>
<dbReference type="PROSITE" id="PS51677">
    <property type="entry name" value="NODB"/>
    <property type="match status" value="1"/>
</dbReference>
<dbReference type="RefSeq" id="WP_377577286.1">
    <property type="nucleotide sequence ID" value="NZ_JBHTMP010000072.1"/>
</dbReference>
<proteinExistence type="predicted"/>
<feature type="domain" description="NodB homology" evidence="2">
    <location>
        <begin position="66"/>
        <end position="252"/>
    </location>
</feature>